<evidence type="ECO:0000256" key="1">
    <source>
        <dbReference type="SAM" id="SignalP"/>
    </source>
</evidence>
<dbReference type="EMBL" id="DSOK01000467">
    <property type="protein sequence ID" value="HEN17174.1"/>
    <property type="molecule type" value="Genomic_DNA"/>
</dbReference>
<feature type="chain" id="PRO_5028143504" evidence="1">
    <location>
        <begin position="27"/>
        <end position="309"/>
    </location>
</feature>
<evidence type="ECO:0000313" key="2">
    <source>
        <dbReference type="EMBL" id="HEN17174.1"/>
    </source>
</evidence>
<dbReference type="Pfam" id="PF12006">
    <property type="entry name" value="DUF3500"/>
    <property type="match status" value="1"/>
</dbReference>
<name>A0A7C2P2E0_9PLAN</name>
<accession>A0A7C2P2E0</accession>
<protein>
    <submittedName>
        <fullName evidence="2">DUF3500 domain-containing protein</fullName>
    </submittedName>
</protein>
<dbReference type="AlphaFoldDB" id="A0A7C2P2E0"/>
<comment type="caution">
    <text evidence="2">The sequence shown here is derived from an EMBL/GenBank/DDBJ whole genome shotgun (WGS) entry which is preliminary data.</text>
</comment>
<keyword evidence="1" id="KW-0732">Signal</keyword>
<sequence length="309" mass="34015">MFLHTLGGAAAGLAAATLWTPVGAFAAPTPQSAAETAVGRLYQSLSAEQKKVLVFPFEHDLRKRISANWHITKPTIREDFYTDAQRKIITEIIRNVTSPEGYERLDKAAEFDDGGFGGYSLAIFGTPGEGKFQFELTGRHLTLRADGNSVDKAAFGGPIVYGHGEETAKDNLYLYQTKQVNEVFKALDPKQAEVALLKTAPKEAEVQIQGAGKTYPGIAVSQLSPDQRALVEKTLKTLLAPYRAEDVDEVFAILKETGGLDQLHLAFYQQGDLDNDRQWDIWRVEGPSFVWHFRGAPHVHAYINIGIVG</sequence>
<feature type="signal peptide" evidence="1">
    <location>
        <begin position="1"/>
        <end position="26"/>
    </location>
</feature>
<reference evidence="2" key="1">
    <citation type="journal article" date="2020" name="mSystems">
        <title>Genome- and Community-Level Interaction Insights into Carbon Utilization and Element Cycling Functions of Hydrothermarchaeota in Hydrothermal Sediment.</title>
        <authorList>
            <person name="Zhou Z."/>
            <person name="Liu Y."/>
            <person name="Xu W."/>
            <person name="Pan J."/>
            <person name="Luo Z.H."/>
            <person name="Li M."/>
        </authorList>
    </citation>
    <scope>NUCLEOTIDE SEQUENCE [LARGE SCALE GENOMIC DNA]</scope>
    <source>
        <strain evidence="2">SpSt-339</strain>
    </source>
</reference>
<proteinExistence type="predicted"/>
<dbReference type="InterPro" id="IPR021889">
    <property type="entry name" value="DUF3500"/>
</dbReference>
<gene>
    <name evidence="2" type="ORF">ENQ76_17090</name>
</gene>
<organism evidence="2">
    <name type="scientific">Schlesneria paludicola</name>
    <dbReference type="NCBI Taxonomy" id="360056"/>
    <lineage>
        <taxon>Bacteria</taxon>
        <taxon>Pseudomonadati</taxon>
        <taxon>Planctomycetota</taxon>
        <taxon>Planctomycetia</taxon>
        <taxon>Planctomycetales</taxon>
        <taxon>Planctomycetaceae</taxon>
        <taxon>Schlesneria</taxon>
    </lineage>
</organism>